<name>A0A2P5C5U3_PARAD</name>
<feature type="compositionally biased region" description="Polar residues" evidence="1">
    <location>
        <begin position="1"/>
        <end position="11"/>
    </location>
</feature>
<keyword evidence="3" id="KW-1185">Reference proteome</keyword>
<protein>
    <submittedName>
        <fullName evidence="2">Uncharacterized protein</fullName>
    </submittedName>
</protein>
<proteinExistence type="predicted"/>
<dbReference type="Proteomes" id="UP000237105">
    <property type="component" value="Unassembled WGS sequence"/>
</dbReference>
<dbReference type="AlphaFoldDB" id="A0A2P5C5U3"/>
<reference evidence="3" key="1">
    <citation type="submission" date="2016-06" db="EMBL/GenBank/DDBJ databases">
        <title>Parallel loss of symbiosis genes in relatives of nitrogen-fixing non-legume Parasponia.</title>
        <authorList>
            <person name="Van Velzen R."/>
            <person name="Holmer R."/>
            <person name="Bu F."/>
            <person name="Rutten L."/>
            <person name="Van Zeijl A."/>
            <person name="Liu W."/>
            <person name="Santuari L."/>
            <person name="Cao Q."/>
            <person name="Sharma T."/>
            <person name="Shen D."/>
            <person name="Roswanjaya Y."/>
            <person name="Wardhani T."/>
            <person name="Kalhor M.S."/>
            <person name="Jansen J."/>
            <person name="Van den Hoogen J."/>
            <person name="Gungor B."/>
            <person name="Hartog M."/>
            <person name="Hontelez J."/>
            <person name="Verver J."/>
            <person name="Yang W.-C."/>
            <person name="Schijlen E."/>
            <person name="Repin R."/>
            <person name="Schilthuizen M."/>
            <person name="Schranz E."/>
            <person name="Heidstra R."/>
            <person name="Miyata K."/>
            <person name="Fedorova E."/>
            <person name="Kohlen W."/>
            <person name="Bisseling T."/>
            <person name="Smit S."/>
            <person name="Geurts R."/>
        </authorList>
    </citation>
    <scope>NUCLEOTIDE SEQUENCE [LARGE SCALE GENOMIC DNA]</scope>
    <source>
        <strain evidence="3">cv. WU1-14</strain>
    </source>
</reference>
<evidence type="ECO:0000256" key="1">
    <source>
        <dbReference type="SAM" id="MobiDB-lite"/>
    </source>
</evidence>
<sequence>MAPQDSDQSRLSLLRPENDNVIPHHDTHISDLSSGQMEERRSQDCSGYSPELPFWCPNSTTCSLSSPSYSAATLTPWNLQAPPSPALESKVVHME</sequence>
<feature type="compositionally biased region" description="Basic and acidic residues" evidence="1">
    <location>
        <begin position="16"/>
        <end position="29"/>
    </location>
</feature>
<organism evidence="2 3">
    <name type="scientific">Parasponia andersonii</name>
    <name type="common">Sponia andersonii</name>
    <dbReference type="NCBI Taxonomy" id="3476"/>
    <lineage>
        <taxon>Eukaryota</taxon>
        <taxon>Viridiplantae</taxon>
        <taxon>Streptophyta</taxon>
        <taxon>Embryophyta</taxon>
        <taxon>Tracheophyta</taxon>
        <taxon>Spermatophyta</taxon>
        <taxon>Magnoliopsida</taxon>
        <taxon>eudicotyledons</taxon>
        <taxon>Gunneridae</taxon>
        <taxon>Pentapetalae</taxon>
        <taxon>rosids</taxon>
        <taxon>fabids</taxon>
        <taxon>Rosales</taxon>
        <taxon>Cannabaceae</taxon>
        <taxon>Parasponia</taxon>
    </lineage>
</organism>
<evidence type="ECO:0000313" key="2">
    <source>
        <dbReference type="EMBL" id="PON56426.1"/>
    </source>
</evidence>
<gene>
    <name evidence="2" type="ORF">PanWU01x14_181190</name>
</gene>
<dbReference type="EMBL" id="JXTB01000171">
    <property type="protein sequence ID" value="PON56426.1"/>
    <property type="molecule type" value="Genomic_DNA"/>
</dbReference>
<accession>A0A2P5C5U3</accession>
<feature type="region of interest" description="Disordered" evidence="1">
    <location>
        <begin position="1"/>
        <end position="47"/>
    </location>
</feature>
<comment type="caution">
    <text evidence="2">The sequence shown here is derived from an EMBL/GenBank/DDBJ whole genome shotgun (WGS) entry which is preliminary data.</text>
</comment>
<evidence type="ECO:0000313" key="3">
    <source>
        <dbReference type="Proteomes" id="UP000237105"/>
    </source>
</evidence>